<dbReference type="InterPro" id="IPR050807">
    <property type="entry name" value="TransReg_Diox_bact_type"/>
</dbReference>
<evidence type="ECO:0000256" key="1">
    <source>
        <dbReference type="ARBA" id="ARBA00023015"/>
    </source>
</evidence>
<dbReference type="GO" id="GO:0003677">
    <property type="term" value="F:DNA binding"/>
    <property type="evidence" value="ECO:0007669"/>
    <property type="project" value="UniProtKB-KW"/>
</dbReference>
<dbReference type="PANTHER" id="PTHR46797">
    <property type="entry name" value="HTH-TYPE TRANSCRIPTIONAL REGULATOR"/>
    <property type="match status" value="1"/>
</dbReference>
<name>A0AAP4B9B4_9FIRM</name>
<accession>A0AAP4B9B4</accession>
<sequence length="111" mass="12930">MSSFTAKMIKEARINANLSQEEAAKALGITDRTLRSFENNQHPVSVDDLLNMAKLYKTDVREFILENYVEEKEEQILCNRYGSFLKLFDQLSDRDKEDVVWVIKQRINGTI</sequence>
<gene>
    <name evidence="5" type="ORF">QJ036_01170</name>
</gene>
<dbReference type="AlphaFoldDB" id="A0AAP4B9B4"/>
<dbReference type="PROSITE" id="PS50943">
    <property type="entry name" value="HTH_CROC1"/>
    <property type="match status" value="1"/>
</dbReference>
<dbReference type="SMART" id="SM00530">
    <property type="entry name" value="HTH_XRE"/>
    <property type="match status" value="1"/>
</dbReference>
<evidence type="ECO:0000256" key="3">
    <source>
        <dbReference type="ARBA" id="ARBA00023163"/>
    </source>
</evidence>
<feature type="domain" description="HTH cro/C1-type" evidence="4">
    <location>
        <begin position="9"/>
        <end position="63"/>
    </location>
</feature>
<dbReference type="GO" id="GO:0005829">
    <property type="term" value="C:cytosol"/>
    <property type="evidence" value="ECO:0007669"/>
    <property type="project" value="TreeGrafter"/>
</dbReference>
<dbReference type="SUPFAM" id="SSF47413">
    <property type="entry name" value="lambda repressor-like DNA-binding domains"/>
    <property type="match status" value="1"/>
</dbReference>
<comment type="caution">
    <text evidence="5">The sequence shown here is derived from an EMBL/GenBank/DDBJ whole genome shotgun (WGS) entry which is preliminary data.</text>
</comment>
<dbReference type="GO" id="GO:0003700">
    <property type="term" value="F:DNA-binding transcription factor activity"/>
    <property type="evidence" value="ECO:0007669"/>
    <property type="project" value="TreeGrafter"/>
</dbReference>
<dbReference type="InterPro" id="IPR010982">
    <property type="entry name" value="Lambda_DNA-bd_dom_sf"/>
</dbReference>
<dbReference type="InterPro" id="IPR001387">
    <property type="entry name" value="Cro/C1-type_HTH"/>
</dbReference>
<dbReference type="Pfam" id="PF01381">
    <property type="entry name" value="HTH_3"/>
    <property type="match status" value="1"/>
</dbReference>
<dbReference type="RefSeq" id="WP_283229590.1">
    <property type="nucleotide sequence ID" value="NZ_JASGBQ010000001.1"/>
</dbReference>
<keyword evidence="3" id="KW-0804">Transcription</keyword>
<dbReference type="PANTHER" id="PTHR46797:SF23">
    <property type="entry name" value="HTH-TYPE TRANSCRIPTIONAL REGULATOR SUTR"/>
    <property type="match status" value="1"/>
</dbReference>
<evidence type="ECO:0000313" key="5">
    <source>
        <dbReference type="EMBL" id="MDI9241088.1"/>
    </source>
</evidence>
<organism evidence="5 6">
    <name type="scientific">Fusibacillus kribbianus</name>
    <dbReference type="NCBI Taxonomy" id="3044208"/>
    <lineage>
        <taxon>Bacteria</taxon>
        <taxon>Bacillati</taxon>
        <taxon>Bacillota</taxon>
        <taxon>Clostridia</taxon>
        <taxon>Lachnospirales</taxon>
        <taxon>Lachnospiraceae</taxon>
        <taxon>Fusibacillus</taxon>
    </lineage>
</organism>
<keyword evidence="2" id="KW-0238">DNA-binding</keyword>
<keyword evidence="1" id="KW-0805">Transcription regulation</keyword>
<keyword evidence="6" id="KW-1185">Reference proteome</keyword>
<dbReference type="EMBL" id="JASGBQ010000001">
    <property type="protein sequence ID" value="MDI9241088.1"/>
    <property type="molecule type" value="Genomic_DNA"/>
</dbReference>
<protein>
    <submittedName>
        <fullName evidence="5">Helix-turn-helix transcriptional regulator</fullName>
    </submittedName>
</protein>
<dbReference type="Proteomes" id="UP001300383">
    <property type="component" value="Unassembled WGS sequence"/>
</dbReference>
<dbReference type="Gene3D" id="1.10.260.40">
    <property type="entry name" value="lambda repressor-like DNA-binding domains"/>
    <property type="match status" value="1"/>
</dbReference>
<evidence type="ECO:0000256" key="2">
    <source>
        <dbReference type="ARBA" id="ARBA00023125"/>
    </source>
</evidence>
<dbReference type="CDD" id="cd00093">
    <property type="entry name" value="HTH_XRE"/>
    <property type="match status" value="1"/>
</dbReference>
<evidence type="ECO:0000259" key="4">
    <source>
        <dbReference type="PROSITE" id="PS50943"/>
    </source>
</evidence>
<evidence type="ECO:0000313" key="6">
    <source>
        <dbReference type="Proteomes" id="UP001300383"/>
    </source>
</evidence>
<reference evidence="5 6" key="1">
    <citation type="submission" date="2023-05" db="EMBL/GenBank/DDBJ databases">
        <title>[ruminococcus] sp. nov., isolated from a pig farm feces dump.</title>
        <authorList>
            <person name="Chang Y.-H."/>
        </authorList>
    </citation>
    <scope>NUCLEOTIDE SEQUENCE [LARGE SCALE GENOMIC DNA]</scope>
    <source>
        <strain evidence="5 6">YH-rum2234</strain>
    </source>
</reference>
<proteinExistence type="predicted"/>